<proteinExistence type="predicted"/>
<dbReference type="GO" id="GO:0005737">
    <property type="term" value="C:cytoplasm"/>
    <property type="evidence" value="ECO:0007669"/>
    <property type="project" value="TreeGrafter"/>
</dbReference>
<gene>
    <name evidence="5" type="ORF">SAMN04515672_1180</name>
</gene>
<dbReference type="InterPro" id="IPR023213">
    <property type="entry name" value="CAT-like_dom_sf"/>
</dbReference>
<keyword evidence="2 5" id="KW-0808">Transferase</keyword>
<dbReference type="SUPFAM" id="SSF52777">
    <property type="entry name" value="CoA-dependent acyltransferases"/>
    <property type="match status" value="1"/>
</dbReference>
<comment type="cofactor">
    <cofactor evidence="1">
        <name>(R)-lipoate</name>
        <dbReference type="ChEBI" id="CHEBI:83088"/>
    </cofactor>
</comment>
<evidence type="ECO:0000313" key="6">
    <source>
        <dbReference type="Proteomes" id="UP000198882"/>
    </source>
</evidence>
<keyword evidence="6" id="KW-1185">Reference proteome</keyword>
<dbReference type="EMBL" id="FNFE01000001">
    <property type="protein sequence ID" value="SDJ61289.1"/>
    <property type="molecule type" value="Genomic_DNA"/>
</dbReference>
<evidence type="ECO:0000256" key="3">
    <source>
        <dbReference type="ARBA" id="ARBA00023315"/>
    </source>
</evidence>
<name>A0A1G8V5L9_9EURY</name>
<dbReference type="Gene3D" id="3.30.559.10">
    <property type="entry name" value="Chloramphenicol acetyltransferase-like domain"/>
    <property type="match status" value="1"/>
</dbReference>
<dbReference type="Pfam" id="PF00198">
    <property type="entry name" value="2-oxoacid_dh"/>
    <property type="match status" value="2"/>
</dbReference>
<feature type="domain" description="2-oxoacid dehydrogenase acyltransferase catalytic" evidence="4">
    <location>
        <begin position="16"/>
        <end position="139"/>
    </location>
</feature>
<evidence type="ECO:0000313" key="5">
    <source>
        <dbReference type="EMBL" id="SDJ61289.1"/>
    </source>
</evidence>
<dbReference type="PANTHER" id="PTHR43178:SF5">
    <property type="entry name" value="LIPOAMIDE ACYLTRANSFERASE COMPONENT OF BRANCHED-CHAIN ALPHA-KETO ACID DEHYDROGENASE COMPLEX, MITOCHONDRIAL"/>
    <property type="match status" value="1"/>
</dbReference>
<protein>
    <submittedName>
        <fullName evidence="5">2-oxoacid dehydrogenases acyltransferase (Catalytic domain)</fullName>
    </submittedName>
</protein>
<dbReference type="RefSeq" id="WP_090303620.1">
    <property type="nucleotide sequence ID" value="NZ_FNFE01000001.1"/>
</dbReference>
<dbReference type="GO" id="GO:0016407">
    <property type="term" value="F:acetyltransferase activity"/>
    <property type="evidence" value="ECO:0007669"/>
    <property type="project" value="TreeGrafter"/>
</dbReference>
<evidence type="ECO:0000259" key="4">
    <source>
        <dbReference type="Pfam" id="PF00198"/>
    </source>
</evidence>
<organism evidence="5 6">
    <name type="scientific">Natronorubrum texcoconense</name>
    <dbReference type="NCBI Taxonomy" id="1095776"/>
    <lineage>
        <taxon>Archaea</taxon>
        <taxon>Methanobacteriati</taxon>
        <taxon>Methanobacteriota</taxon>
        <taxon>Stenosarchaea group</taxon>
        <taxon>Halobacteria</taxon>
        <taxon>Halobacteriales</taxon>
        <taxon>Natrialbaceae</taxon>
        <taxon>Natronorubrum</taxon>
    </lineage>
</organism>
<evidence type="ECO:0000256" key="1">
    <source>
        <dbReference type="ARBA" id="ARBA00001938"/>
    </source>
</evidence>
<dbReference type="PANTHER" id="PTHR43178">
    <property type="entry name" value="DIHYDROLIPOAMIDE ACETYLTRANSFERASE COMPONENT OF PYRUVATE DEHYDROGENASE COMPLEX"/>
    <property type="match status" value="1"/>
</dbReference>
<dbReference type="AlphaFoldDB" id="A0A1G8V5L9"/>
<dbReference type="OrthoDB" id="180296at2157"/>
<keyword evidence="3 5" id="KW-0012">Acyltransferase</keyword>
<dbReference type="STRING" id="1095776.SAMN04515672_1180"/>
<feature type="domain" description="2-oxoacid dehydrogenase acyltransferase catalytic" evidence="4">
    <location>
        <begin position="175"/>
        <end position="254"/>
    </location>
</feature>
<sequence length="264" mass="29274">MTEHGDTVETGSLQRRGTVDYMRMAGRRSVVHGLVEVDVTEAKRRIRNRESNTGERLSFTAFLVCCLARAIDAHPHVQAYRDWRGRTVQFDDVDVNVLVERQIDGEQIGVPHVVRAADRRSLQSIHDEIRAAQTDPVGGRLTGTASLGLRLPGPIRRQLWRIPQLFPRRWKRIAGTAAVTSVGMFGTGGGWGISPTNYTLQLTVGGIERKPGIADDEIVPRELLSLTVTFDHDVVDGAPAARFVRHLTERIEAADGIETELESL</sequence>
<accession>A0A1G8V5L9</accession>
<evidence type="ECO:0000256" key="2">
    <source>
        <dbReference type="ARBA" id="ARBA00022679"/>
    </source>
</evidence>
<dbReference type="InterPro" id="IPR050743">
    <property type="entry name" value="2-oxoacid_DH_E2_comp"/>
</dbReference>
<dbReference type="InterPro" id="IPR001078">
    <property type="entry name" value="2-oxoacid_DH_actylTfrase"/>
</dbReference>
<dbReference type="GO" id="GO:0031405">
    <property type="term" value="F:lipoic acid binding"/>
    <property type="evidence" value="ECO:0007669"/>
    <property type="project" value="TreeGrafter"/>
</dbReference>
<dbReference type="Proteomes" id="UP000198882">
    <property type="component" value="Unassembled WGS sequence"/>
</dbReference>
<reference evidence="6" key="1">
    <citation type="submission" date="2016-10" db="EMBL/GenBank/DDBJ databases">
        <authorList>
            <person name="Varghese N."/>
            <person name="Submissions S."/>
        </authorList>
    </citation>
    <scope>NUCLEOTIDE SEQUENCE [LARGE SCALE GENOMIC DNA]</scope>
    <source>
        <strain evidence="6">B4,CECT 8067,JCM 17497</strain>
    </source>
</reference>